<dbReference type="InterPro" id="IPR029062">
    <property type="entry name" value="Class_I_gatase-like"/>
</dbReference>
<dbReference type="EMBL" id="VNJJ01000003">
    <property type="protein sequence ID" value="TVY02185.1"/>
    <property type="molecule type" value="Genomic_DNA"/>
</dbReference>
<dbReference type="SUPFAM" id="SSF52317">
    <property type="entry name" value="Class I glutamine amidotransferase-like"/>
    <property type="match status" value="1"/>
</dbReference>
<dbReference type="CDD" id="cd03143">
    <property type="entry name" value="A4_beta-galactosidase_middle_domain"/>
    <property type="match status" value="1"/>
</dbReference>
<dbReference type="RefSeq" id="WP_144699823.1">
    <property type="nucleotide sequence ID" value="NZ_VNJJ01000003.1"/>
</dbReference>
<evidence type="ECO:0000313" key="2">
    <source>
        <dbReference type="Proteomes" id="UP000316330"/>
    </source>
</evidence>
<organism evidence="1 2">
    <name type="scientific">Cohnella terricola</name>
    <dbReference type="NCBI Taxonomy" id="1289167"/>
    <lineage>
        <taxon>Bacteria</taxon>
        <taxon>Bacillati</taxon>
        <taxon>Bacillota</taxon>
        <taxon>Bacilli</taxon>
        <taxon>Bacillales</taxon>
        <taxon>Paenibacillaceae</taxon>
        <taxon>Cohnella</taxon>
    </lineage>
</organism>
<evidence type="ECO:0008006" key="3">
    <source>
        <dbReference type="Google" id="ProtNLM"/>
    </source>
</evidence>
<comment type="caution">
    <text evidence="1">The sequence shown here is derived from an EMBL/GenBank/DDBJ whole genome shotgun (WGS) entry which is preliminary data.</text>
</comment>
<dbReference type="InterPro" id="IPR017853">
    <property type="entry name" value="GH"/>
</dbReference>
<keyword evidence="2" id="KW-1185">Reference proteome</keyword>
<gene>
    <name evidence="1" type="ORF">FPZ45_07020</name>
</gene>
<proteinExistence type="predicted"/>
<dbReference type="Gene3D" id="3.40.50.880">
    <property type="match status" value="1"/>
</dbReference>
<evidence type="ECO:0000313" key="1">
    <source>
        <dbReference type="EMBL" id="TVY02185.1"/>
    </source>
</evidence>
<dbReference type="SUPFAM" id="SSF51445">
    <property type="entry name" value="(Trans)glycosidases"/>
    <property type="match status" value="1"/>
</dbReference>
<accession>A0A559JQM7</accession>
<dbReference type="Pfam" id="PF14871">
    <property type="entry name" value="GHL6"/>
    <property type="match status" value="1"/>
</dbReference>
<dbReference type="InterPro" id="IPR028212">
    <property type="entry name" value="GHL6"/>
</dbReference>
<dbReference type="Proteomes" id="UP000316330">
    <property type="component" value="Unassembled WGS sequence"/>
</dbReference>
<reference evidence="1 2" key="1">
    <citation type="submission" date="2019-07" db="EMBL/GenBank/DDBJ databases">
        <authorList>
            <person name="Kim J."/>
        </authorList>
    </citation>
    <scope>NUCLEOTIDE SEQUENCE [LARGE SCALE GENOMIC DNA]</scope>
    <source>
        <strain evidence="1 2">G13</strain>
    </source>
</reference>
<dbReference type="AlphaFoldDB" id="A0A559JQM7"/>
<protein>
    <recommendedName>
        <fullName evidence="3">Beta-galactosidase trimerisation domain-containing protein</fullName>
    </recommendedName>
</protein>
<name>A0A559JQM7_9BACL</name>
<sequence length="747" mass="84741">MNNWMNDTYRKLHLDNHQPEWMGGVAAAITEEEAKRQATMLKEAGVQAVEVFAYDHYGHTFYPSDIAVTHPHLENDYTGRMVRALKEAGIRTILYMNVFSSVHMRRLHPEWLRVAEDGTFPRGAWLSQDASHICISSDFLERFYIPLVQEAVSKHQPDAVWFDGGSWLVEQPCYCENCRKLYREQLGADLPKGPMPEPDRELDSPEWVQWRLWRRGMIAPYIAQVTSAVKALSPDTLVADNNSGKYFMGFPLTEKGRFVRWLTPRELGVDWLSCDPVHFGANHEVIFSREGRYQSTTGLPFDYMNERFHGWGEWQMRSPTDWKLEMATKLAVGAKCFFADNPYVDGSLEPAVYKDLKDVYAFVQERETYSRGTQAVPEVAILASLPSQLLGPTAGAEWGRDSGWGEVSRARPDRVDGASMLLTEAGIQHLIYDEATLREQLHRQALVIVADQCLMEAETISALERYVADGGRVIVTGRSGLWSESGERRADDLFAALLGVKRTGVQPAPIHYWEAEGRLRSSMPYGEVKLQVWGEAMQLETGDDVETLAELIAPNEHVWRPGGGRARADWQNYTTVGAAPAGDRAVAPSITARNYGLGRVIYMNGEPFALYYLEGHRLTREWLFACLEDLYPSSKRMLSARKPYHVELAVHERRNGRTHELFVHVLNYFAQKRSGYLIHNEQIPPIDDIELTIRPPCKPSAIFLQPEGADLEWTWDGERATISLPRLQLHSIVQIVVEDDNASSEAK</sequence>
<dbReference type="Gene3D" id="3.20.20.80">
    <property type="entry name" value="Glycosidases"/>
    <property type="match status" value="2"/>
</dbReference>
<dbReference type="OrthoDB" id="9780891at2"/>